<sequence>MHQPLTGIKMVEVAQFTFTPAAGGVLTEWGAEVIKVEHAVRGDAQRGMVNHPRKGTFHPIMEHPNRGKRSIGLDLETAEGRAILDDLLRDADVFLTNFLPSARRRLHLEVEDIRKANADIIYVRGSAHGQRGEWAEKGGFDGSSFWCRMGAAWGVTPADSPRVLTMPGGAYGDSMGGMTIAGGIAAALYGRATTGEPSVVDVSLMSVGAWAFALDLSNADLTRGEREPVSINQMMASAPTNPTVGHFKTSDGRWINLTMIQGFRFFADLCRHLGLDELITDERFDTAEALMANAQAAGALISEAIAGRPFAYWREHLETLEGPWAPVQGPLEILDDPQMAANGYIRAFEDSEGVQRRLIANPVQFDEEPAPTRRGPQFAEHTDDLLREAGRSEEQILQLKIDGVVT</sequence>
<dbReference type="InterPro" id="IPR050509">
    <property type="entry name" value="CoA-transferase_III"/>
</dbReference>
<dbReference type="EMBL" id="BAAAUV010000016">
    <property type="protein sequence ID" value="GAA3226681.1"/>
    <property type="molecule type" value="Genomic_DNA"/>
</dbReference>
<dbReference type="InterPro" id="IPR003673">
    <property type="entry name" value="CoA-Trfase_fam_III"/>
</dbReference>
<dbReference type="GO" id="GO:0016740">
    <property type="term" value="F:transferase activity"/>
    <property type="evidence" value="ECO:0007669"/>
    <property type="project" value="UniProtKB-KW"/>
</dbReference>
<dbReference type="PANTHER" id="PTHR48228:SF2">
    <property type="entry name" value="E-CINNAMOYL-COA:R-PHENYLLACTATE COA TRANSFERASE LARGE SUBUNIT"/>
    <property type="match status" value="1"/>
</dbReference>
<dbReference type="Gene3D" id="3.40.50.10540">
    <property type="entry name" value="Crotonobetainyl-coa:carnitine coa-transferase, domain 1"/>
    <property type="match status" value="1"/>
</dbReference>
<dbReference type="SUPFAM" id="SSF89796">
    <property type="entry name" value="CoA-transferase family III (CaiB/BaiF)"/>
    <property type="match status" value="1"/>
</dbReference>
<protein>
    <submittedName>
        <fullName evidence="1">CoA transferase</fullName>
    </submittedName>
</protein>
<comment type="caution">
    <text evidence="1">The sequence shown here is derived from an EMBL/GenBank/DDBJ whole genome shotgun (WGS) entry which is preliminary data.</text>
</comment>
<dbReference type="Pfam" id="PF02515">
    <property type="entry name" value="CoA_transf_3"/>
    <property type="match status" value="1"/>
</dbReference>
<reference evidence="2" key="1">
    <citation type="journal article" date="2019" name="Int. J. Syst. Evol. Microbiol.">
        <title>The Global Catalogue of Microorganisms (GCM) 10K type strain sequencing project: providing services to taxonomists for standard genome sequencing and annotation.</title>
        <authorList>
            <consortium name="The Broad Institute Genomics Platform"/>
            <consortium name="The Broad Institute Genome Sequencing Center for Infectious Disease"/>
            <person name="Wu L."/>
            <person name="Ma J."/>
        </authorList>
    </citation>
    <scope>NUCLEOTIDE SEQUENCE [LARGE SCALE GENOMIC DNA]</scope>
    <source>
        <strain evidence="2">JCM 9377</strain>
    </source>
</reference>
<evidence type="ECO:0000313" key="2">
    <source>
        <dbReference type="Proteomes" id="UP001501237"/>
    </source>
</evidence>
<dbReference type="InterPro" id="IPR044855">
    <property type="entry name" value="CoA-Trfase_III_dom3_sf"/>
</dbReference>
<gene>
    <name evidence="1" type="ORF">GCM10010468_55100</name>
</gene>
<keyword evidence="1" id="KW-0808">Transferase</keyword>
<proteinExistence type="predicted"/>
<dbReference type="Gene3D" id="3.30.1540.10">
    <property type="entry name" value="formyl-coa transferase, domain 3"/>
    <property type="match status" value="1"/>
</dbReference>
<organism evidence="1 2">
    <name type="scientific">Actinocorallia longicatena</name>
    <dbReference type="NCBI Taxonomy" id="111803"/>
    <lineage>
        <taxon>Bacteria</taxon>
        <taxon>Bacillati</taxon>
        <taxon>Actinomycetota</taxon>
        <taxon>Actinomycetes</taxon>
        <taxon>Streptosporangiales</taxon>
        <taxon>Thermomonosporaceae</taxon>
        <taxon>Actinocorallia</taxon>
    </lineage>
</organism>
<dbReference type="RefSeq" id="WP_344833831.1">
    <property type="nucleotide sequence ID" value="NZ_BAAAUV010000016.1"/>
</dbReference>
<dbReference type="Proteomes" id="UP001501237">
    <property type="component" value="Unassembled WGS sequence"/>
</dbReference>
<dbReference type="InterPro" id="IPR023606">
    <property type="entry name" value="CoA-Trfase_III_dom_1_sf"/>
</dbReference>
<keyword evidence="2" id="KW-1185">Reference proteome</keyword>
<accession>A0ABP6QIF3</accession>
<evidence type="ECO:0000313" key="1">
    <source>
        <dbReference type="EMBL" id="GAA3226681.1"/>
    </source>
</evidence>
<dbReference type="PANTHER" id="PTHR48228">
    <property type="entry name" value="SUCCINYL-COA--D-CITRAMALATE COA-TRANSFERASE"/>
    <property type="match status" value="1"/>
</dbReference>
<name>A0ABP6QIF3_9ACTN</name>